<name>A0A0F9EZC8_9ZZZZ</name>
<reference evidence="1" key="1">
    <citation type="journal article" date="2015" name="Nature">
        <title>Complex archaea that bridge the gap between prokaryotes and eukaryotes.</title>
        <authorList>
            <person name="Spang A."/>
            <person name="Saw J.H."/>
            <person name="Jorgensen S.L."/>
            <person name="Zaremba-Niedzwiedzka K."/>
            <person name="Martijn J."/>
            <person name="Lind A.E."/>
            <person name="van Eijk R."/>
            <person name="Schleper C."/>
            <person name="Guy L."/>
            <person name="Ettema T.J."/>
        </authorList>
    </citation>
    <scope>NUCLEOTIDE SEQUENCE</scope>
</reference>
<sequence length="82" mass="8682">MAVGDALSIFTGGWFQTDGEVPNQVEVFTDGHWNVLVGLIPYVEALAAVVIFTETLAQVAVLTETLAADVIMTETLSNTGVL</sequence>
<organism evidence="1">
    <name type="scientific">marine sediment metagenome</name>
    <dbReference type="NCBI Taxonomy" id="412755"/>
    <lineage>
        <taxon>unclassified sequences</taxon>
        <taxon>metagenomes</taxon>
        <taxon>ecological metagenomes</taxon>
    </lineage>
</organism>
<proteinExistence type="predicted"/>
<dbReference type="EMBL" id="LAZR01023179">
    <property type="protein sequence ID" value="KKL79414.1"/>
    <property type="molecule type" value="Genomic_DNA"/>
</dbReference>
<accession>A0A0F9EZC8</accession>
<evidence type="ECO:0000313" key="1">
    <source>
        <dbReference type="EMBL" id="KKL79414.1"/>
    </source>
</evidence>
<protein>
    <submittedName>
        <fullName evidence="1">Uncharacterized protein</fullName>
    </submittedName>
</protein>
<dbReference type="AlphaFoldDB" id="A0A0F9EZC8"/>
<gene>
    <name evidence="1" type="ORF">LCGC14_2015070</name>
</gene>
<comment type="caution">
    <text evidence="1">The sequence shown here is derived from an EMBL/GenBank/DDBJ whole genome shotgun (WGS) entry which is preliminary data.</text>
</comment>